<dbReference type="InterPro" id="IPR005149">
    <property type="entry name" value="Tscrpt_reg_PadR_N"/>
</dbReference>
<evidence type="ECO:0000313" key="4">
    <source>
        <dbReference type="Proteomes" id="UP000239485"/>
    </source>
</evidence>
<dbReference type="InterPro" id="IPR036388">
    <property type="entry name" value="WH-like_DNA-bd_sf"/>
</dbReference>
<gene>
    <name evidence="3" type="ORF">CLV92_108189</name>
</gene>
<dbReference type="InterPro" id="IPR036390">
    <property type="entry name" value="WH_DNA-bd_sf"/>
</dbReference>
<reference evidence="3 4" key="1">
    <citation type="submission" date="2018-02" db="EMBL/GenBank/DDBJ databases">
        <title>Genomic Encyclopedia of Archaeal and Bacterial Type Strains, Phase II (KMG-II): from individual species to whole genera.</title>
        <authorList>
            <person name="Goeker M."/>
        </authorList>
    </citation>
    <scope>NUCLEOTIDE SEQUENCE [LARGE SCALE GENOMIC DNA]</scope>
    <source>
        <strain evidence="3 4">DSM 22857</strain>
    </source>
</reference>
<feature type="domain" description="Transcription regulator PadR N-terminal" evidence="2">
    <location>
        <begin position="14"/>
        <end position="87"/>
    </location>
</feature>
<name>A0A2S6IJC7_9ACTN</name>
<keyword evidence="4" id="KW-1185">Reference proteome</keyword>
<accession>A0A2S6IJC7</accession>
<evidence type="ECO:0000313" key="3">
    <source>
        <dbReference type="EMBL" id="PPK94286.1"/>
    </source>
</evidence>
<dbReference type="PANTHER" id="PTHR43252:SF6">
    <property type="entry name" value="NEGATIVE TRANSCRIPTION REGULATOR PADR"/>
    <property type="match status" value="1"/>
</dbReference>
<protein>
    <submittedName>
        <fullName evidence="3">PadR family transcriptional regulator</fullName>
    </submittedName>
</protein>
<proteinExistence type="predicted"/>
<sequence>MVHTQSMSLTELHLALLLPGPRHGYEVKKEHDAWFPDAKPLAFGQVYATLGRLVRDGLAEVVETRTEGGPERTVYAVTDAGRQRLEEWLTEPAPPAGTGPEDIVRKTVVALRAARGEGAARQVVLRQRTAHLRRMRELQGLDGADTDVALHLARRHAVLHLDADLRWLDEAVDSLSRPANAPATPPDAPPAGAPELGPLEETR</sequence>
<evidence type="ECO:0000259" key="2">
    <source>
        <dbReference type="Pfam" id="PF03551"/>
    </source>
</evidence>
<feature type="region of interest" description="Disordered" evidence="1">
    <location>
        <begin position="175"/>
        <end position="203"/>
    </location>
</feature>
<dbReference type="PANTHER" id="PTHR43252">
    <property type="entry name" value="TRANSCRIPTIONAL REGULATOR YQJI"/>
    <property type="match status" value="1"/>
</dbReference>
<dbReference type="EMBL" id="PTJD01000008">
    <property type="protein sequence ID" value="PPK94286.1"/>
    <property type="molecule type" value="Genomic_DNA"/>
</dbReference>
<dbReference type="Gene3D" id="1.10.10.10">
    <property type="entry name" value="Winged helix-like DNA-binding domain superfamily/Winged helix DNA-binding domain"/>
    <property type="match status" value="1"/>
</dbReference>
<dbReference type="SUPFAM" id="SSF46785">
    <property type="entry name" value="Winged helix' DNA-binding domain"/>
    <property type="match status" value="1"/>
</dbReference>
<dbReference type="Pfam" id="PF03551">
    <property type="entry name" value="PadR"/>
    <property type="match status" value="1"/>
</dbReference>
<evidence type="ECO:0000256" key="1">
    <source>
        <dbReference type="SAM" id="MobiDB-lite"/>
    </source>
</evidence>
<organism evidence="3 4">
    <name type="scientific">Kineococcus xinjiangensis</name>
    <dbReference type="NCBI Taxonomy" id="512762"/>
    <lineage>
        <taxon>Bacteria</taxon>
        <taxon>Bacillati</taxon>
        <taxon>Actinomycetota</taxon>
        <taxon>Actinomycetes</taxon>
        <taxon>Kineosporiales</taxon>
        <taxon>Kineosporiaceae</taxon>
        <taxon>Kineococcus</taxon>
    </lineage>
</organism>
<dbReference type="AlphaFoldDB" id="A0A2S6IJC7"/>
<feature type="compositionally biased region" description="Pro residues" evidence="1">
    <location>
        <begin position="183"/>
        <end position="192"/>
    </location>
</feature>
<dbReference type="Proteomes" id="UP000239485">
    <property type="component" value="Unassembled WGS sequence"/>
</dbReference>
<comment type="caution">
    <text evidence="3">The sequence shown here is derived from an EMBL/GenBank/DDBJ whole genome shotgun (WGS) entry which is preliminary data.</text>
</comment>